<organism evidence="3 4">
    <name type="scientific">Nitzschia inconspicua</name>
    <dbReference type="NCBI Taxonomy" id="303405"/>
    <lineage>
        <taxon>Eukaryota</taxon>
        <taxon>Sar</taxon>
        <taxon>Stramenopiles</taxon>
        <taxon>Ochrophyta</taxon>
        <taxon>Bacillariophyta</taxon>
        <taxon>Bacillariophyceae</taxon>
        <taxon>Bacillariophycidae</taxon>
        <taxon>Bacillariales</taxon>
        <taxon>Bacillariaceae</taxon>
        <taxon>Nitzschia</taxon>
    </lineage>
</organism>
<comment type="caution">
    <text evidence="3">The sequence shown here is derived from an EMBL/GenBank/DDBJ whole genome shotgun (WGS) entry which is preliminary data.</text>
</comment>
<name>A0A9K3PQW3_9STRA</name>
<feature type="compositionally biased region" description="Basic and acidic residues" evidence="2">
    <location>
        <begin position="93"/>
        <end position="112"/>
    </location>
</feature>
<feature type="region of interest" description="Disordered" evidence="2">
    <location>
        <begin position="676"/>
        <end position="804"/>
    </location>
</feature>
<keyword evidence="1" id="KW-0175">Coiled coil</keyword>
<feature type="region of interest" description="Disordered" evidence="2">
    <location>
        <begin position="581"/>
        <end position="617"/>
    </location>
</feature>
<evidence type="ECO:0000256" key="2">
    <source>
        <dbReference type="SAM" id="MobiDB-lite"/>
    </source>
</evidence>
<evidence type="ECO:0000313" key="3">
    <source>
        <dbReference type="EMBL" id="KAG7353909.1"/>
    </source>
</evidence>
<dbReference type="AlphaFoldDB" id="A0A9K3PQW3"/>
<feature type="region of interest" description="Disordered" evidence="2">
    <location>
        <begin position="1124"/>
        <end position="1147"/>
    </location>
</feature>
<reference evidence="3" key="2">
    <citation type="submission" date="2021-04" db="EMBL/GenBank/DDBJ databases">
        <authorList>
            <person name="Podell S."/>
        </authorList>
    </citation>
    <scope>NUCLEOTIDE SEQUENCE</scope>
    <source>
        <strain evidence="3">Hildebrandi</strain>
    </source>
</reference>
<proteinExistence type="predicted"/>
<reference evidence="3" key="1">
    <citation type="journal article" date="2021" name="Sci. Rep.">
        <title>Diploid genomic architecture of Nitzschia inconspicua, an elite biomass production diatom.</title>
        <authorList>
            <person name="Oliver A."/>
            <person name="Podell S."/>
            <person name="Pinowska A."/>
            <person name="Traller J.C."/>
            <person name="Smith S.R."/>
            <person name="McClure R."/>
            <person name="Beliaev A."/>
            <person name="Bohutskyi P."/>
            <person name="Hill E.A."/>
            <person name="Rabines A."/>
            <person name="Zheng H."/>
            <person name="Allen L.Z."/>
            <person name="Kuo A."/>
            <person name="Grigoriev I.V."/>
            <person name="Allen A.E."/>
            <person name="Hazlebeck D."/>
            <person name="Allen E.E."/>
        </authorList>
    </citation>
    <scope>NUCLEOTIDE SEQUENCE</scope>
    <source>
        <strain evidence="3">Hildebrandi</strain>
    </source>
</reference>
<feature type="compositionally biased region" description="Basic residues" evidence="2">
    <location>
        <begin position="146"/>
        <end position="158"/>
    </location>
</feature>
<feature type="compositionally biased region" description="Low complexity" evidence="2">
    <location>
        <begin position="1088"/>
        <end position="1112"/>
    </location>
</feature>
<keyword evidence="4" id="KW-1185">Reference proteome</keyword>
<feature type="compositionally biased region" description="Polar residues" evidence="2">
    <location>
        <begin position="786"/>
        <end position="795"/>
    </location>
</feature>
<feature type="compositionally biased region" description="Polar residues" evidence="2">
    <location>
        <begin position="720"/>
        <end position="737"/>
    </location>
</feature>
<feature type="region of interest" description="Disordered" evidence="2">
    <location>
        <begin position="1062"/>
        <end position="1112"/>
    </location>
</feature>
<gene>
    <name evidence="3" type="ORF">IV203_003265</name>
</gene>
<feature type="region of interest" description="Disordered" evidence="2">
    <location>
        <begin position="88"/>
        <end position="236"/>
    </location>
</feature>
<feature type="coiled-coil region" evidence="1">
    <location>
        <begin position="620"/>
        <end position="654"/>
    </location>
</feature>
<evidence type="ECO:0000313" key="4">
    <source>
        <dbReference type="Proteomes" id="UP000693970"/>
    </source>
</evidence>
<accession>A0A9K3PQW3</accession>
<feature type="compositionally biased region" description="Pro residues" evidence="2">
    <location>
        <begin position="1073"/>
        <end position="1087"/>
    </location>
</feature>
<feature type="region of interest" description="Disordered" evidence="2">
    <location>
        <begin position="993"/>
        <end position="1028"/>
    </location>
</feature>
<feature type="compositionally biased region" description="Acidic residues" evidence="2">
    <location>
        <begin position="1017"/>
        <end position="1026"/>
    </location>
</feature>
<dbReference type="Proteomes" id="UP000693970">
    <property type="component" value="Unassembled WGS sequence"/>
</dbReference>
<feature type="compositionally biased region" description="Basic and acidic residues" evidence="2">
    <location>
        <begin position="999"/>
        <end position="1016"/>
    </location>
</feature>
<feature type="compositionally biased region" description="Basic and acidic residues" evidence="2">
    <location>
        <begin position="130"/>
        <end position="145"/>
    </location>
</feature>
<protein>
    <submittedName>
        <fullName evidence="3">Uncharacterized protein</fullName>
    </submittedName>
</protein>
<dbReference type="EMBL" id="JAGRRH010000016">
    <property type="protein sequence ID" value="KAG7353909.1"/>
    <property type="molecule type" value="Genomic_DNA"/>
</dbReference>
<feature type="compositionally biased region" description="Basic residues" evidence="2">
    <location>
        <begin position="216"/>
        <end position="227"/>
    </location>
</feature>
<sequence length="1227" mass="140480">MVTRTRDLKSTIRRKCHDVQIPALVSTECETVSTLGMHDVATSPNDSATIYKSYQRRPSFHPVVSSPSPRFVVTQQASNMMKQKTALVAPSPESRDERITRIKGPDSVPREYPRHHHPRPSTVSHISQSRRTEALVDENTRERERRKGTKRKKKKKFTRNPNLEAALYRNQQRRQQREETSARLQTSTDQAIRRVPNCLHLPPNGTGDNFEERMHQRQKSRQRHPRRQREAQEPRQVNELRDVVNIFSEYESILDRLVYKHAKLQSYIEADNLPRDFVSTKHAVRERLHELRRQSIDDIRKNRSQSVPNTRIMKDERQRTLVPESRTPNSRTGYLEESNQILEYNHLTRSKSANSALQLHRETQIAGNLQTRRPESLGKPKYGRNEGFIHSHDSKQVTSESALSFPTGRHKNSHLLYRTDDQKEAANNSIECNTMGASTKRAITPEKVHKYEKARRIEKLREELAHLREKRKTTPTPLMKPQYLEDHLRAMKNPSTKTMATSGQSSVDPLTTRPIGYFCSPASPSSPDPAGKHYNPLTIATKIQPENKRIPGRLDAPGPTIQDMEAVPRVLRFSSSTCIQRQNAPPDCEPTSVRFDEPSSRSLELQTSPHEEDTQEDSIVVEIHKTLSQDRQRIEELEKRVMESKHNKLDVELQNEILKISPLLFETNLAFTNKKSLSTSSDDEDSSGTDYGTDSSGEVEKRNSSKVHIRSSIHPGAQNVLENRFNSGPLSRSSKGITKQMRRDEFLERLRRKRNNSKSHSLNRMSDLLPESSNTHEFQRPDQVQLEASSLSSTEWESDEEPQGHFLPVSSANRGQWQPYVTVQPENQIEAILSSFSNTAKHFLSNIDIANTFSREIQAEQHHGRSDPEGMQDAKRVSFDTLNERARRRQQFDFEDYSDNGSIQYDDYDVIHVVEAENGLIHVDGEDPIEMQVESFCEEEMDYEDDRHDPGRNHNSANDAWARAGVHLRQHQKHFLEPAPSYKDPQEYISTESMLSQKDPWEKTSSDNNKQERSVDSDFDTTCDDESVVHDHKGGRYVVFEQHDVMKNMELEDDRYNIPNDALNSINELKPTTPAPEDPPSQLPPPRSLLRQMPSNLLSSDSSSRSSTSDGYSKMELQKLVNDLGDISDDNGPGQRRDRYNPVQGGSLTTKIIGVPEIASESANVARPPRFKRQSDPPTSHVAQGVILHHDHPQEDKVMTVVVSPRGAAIESTKNRRSWQNPFNFWG</sequence>
<evidence type="ECO:0000256" key="1">
    <source>
        <dbReference type="SAM" id="Coils"/>
    </source>
</evidence>